<organism evidence="2 3">
    <name type="scientific">Streptomyces coeruleofuscus</name>
    <dbReference type="NCBI Taxonomy" id="66879"/>
    <lineage>
        <taxon>Bacteria</taxon>
        <taxon>Bacillati</taxon>
        <taxon>Actinomycetota</taxon>
        <taxon>Actinomycetes</taxon>
        <taxon>Kitasatosporales</taxon>
        <taxon>Streptomycetaceae</taxon>
        <taxon>Streptomyces</taxon>
    </lineage>
</organism>
<accession>A0ABN3HHD3</accession>
<feature type="compositionally biased region" description="Polar residues" evidence="1">
    <location>
        <begin position="73"/>
        <end position="83"/>
    </location>
</feature>
<gene>
    <name evidence="2" type="ORF">GCM10010255_01560</name>
</gene>
<sequence length="105" mass="12030">MRSRGSRSTYDSIPTAWDKIYEDSYTSSYPARKAQPVPRRLVDRHTGDRILKPDHHHRMCSLCIARTCRPEGDSSSARQSPTWRRSPRHPERRAPIGSSTATHST</sequence>
<reference evidence="2 3" key="1">
    <citation type="journal article" date="2019" name="Int. J. Syst. Evol. Microbiol.">
        <title>The Global Catalogue of Microorganisms (GCM) 10K type strain sequencing project: providing services to taxonomists for standard genome sequencing and annotation.</title>
        <authorList>
            <consortium name="The Broad Institute Genomics Platform"/>
            <consortium name="The Broad Institute Genome Sequencing Center for Infectious Disease"/>
            <person name="Wu L."/>
            <person name="Ma J."/>
        </authorList>
    </citation>
    <scope>NUCLEOTIDE SEQUENCE [LARGE SCALE GENOMIC DNA]</scope>
    <source>
        <strain evidence="2 3">JCM 4358</strain>
    </source>
</reference>
<evidence type="ECO:0000313" key="2">
    <source>
        <dbReference type="EMBL" id="GAA2380199.1"/>
    </source>
</evidence>
<name>A0ABN3HHD3_9ACTN</name>
<feature type="region of interest" description="Disordered" evidence="1">
    <location>
        <begin position="27"/>
        <end position="49"/>
    </location>
</feature>
<dbReference type="EMBL" id="BAAASE010000001">
    <property type="protein sequence ID" value="GAA2380199.1"/>
    <property type="molecule type" value="Genomic_DNA"/>
</dbReference>
<comment type="caution">
    <text evidence="2">The sequence shown here is derived from an EMBL/GenBank/DDBJ whole genome shotgun (WGS) entry which is preliminary data.</text>
</comment>
<feature type="region of interest" description="Disordered" evidence="1">
    <location>
        <begin position="68"/>
        <end position="105"/>
    </location>
</feature>
<feature type="compositionally biased region" description="Basic and acidic residues" evidence="1">
    <location>
        <begin position="40"/>
        <end position="49"/>
    </location>
</feature>
<proteinExistence type="predicted"/>
<keyword evidence="3" id="KW-1185">Reference proteome</keyword>
<dbReference type="Proteomes" id="UP001499986">
    <property type="component" value="Unassembled WGS sequence"/>
</dbReference>
<evidence type="ECO:0000256" key="1">
    <source>
        <dbReference type="SAM" id="MobiDB-lite"/>
    </source>
</evidence>
<protein>
    <submittedName>
        <fullName evidence="2">Uncharacterized protein</fullName>
    </submittedName>
</protein>
<evidence type="ECO:0000313" key="3">
    <source>
        <dbReference type="Proteomes" id="UP001499986"/>
    </source>
</evidence>